<keyword evidence="3" id="KW-1185">Reference proteome</keyword>
<gene>
    <name evidence="2" type="ORF">GCM10023322_80680</name>
</gene>
<sequence length="266" mass="28507">MTESTTPGATATDRRQPPRGGLDAIAPLTPNAWLRFDLVGRMLPAGIGDVLEIGCGQGALGARLSLRYRYLGVEPDPESYGVAARRVARIGGTGEVRNVTVESLGDRRFDLVCAFEVLEHIEDDAAAVTGWASRLRPGGWLMLSVPAHQHRFGPADRMAGHFRRYDPEVMTGLLSRCGFTDIDVRQYGVPLGYVLEAARNAVGRRRVAQQANLSIEERTAGSGRLLQPSGGGYGSAARWGTAPFRLAQRAFPGAGTGLVVRARLAG</sequence>
<feature type="region of interest" description="Disordered" evidence="1">
    <location>
        <begin position="1"/>
        <end position="24"/>
    </location>
</feature>
<name>A0ABP9SR61_9ACTN</name>
<organism evidence="2 3">
    <name type="scientific">Rugosimonospora acidiphila</name>
    <dbReference type="NCBI Taxonomy" id="556531"/>
    <lineage>
        <taxon>Bacteria</taxon>
        <taxon>Bacillati</taxon>
        <taxon>Actinomycetota</taxon>
        <taxon>Actinomycetes</taxon>
        <taxon>Micromonosporales</taxon>
        <taxon>Micromonosporaceae</taxon>
        <taxon>Rugosimonospora</taxon>
    </lineage>
</organism>
<dbReference type="EMBL" id="BAABJQ010000048">
    <property type="protein sequence ID" value="GAA5201182.1"/>
    <property type="molecule type" value="Genomic_DNA"/>
</dbReference>
<proteinExistence type="predicted"/>
<dbReference type="CDD" id="cd02440">
    <property type="entry name" value="AdoMet_MTases"/>
    <property type="match status" value="1"/>
</dbReference>
<keyword evidence="2" id="KW-0808">Transferase</keyword>
<dbReference type="PANTHER" id="PTHR43861">
    <property type="entry name" value="TRANS-ACONITATE 2-METHYLTRANSFERASE-RELATED"/>
    <property type="match status" value="1"/>
</dbReference>
<dbReference type="SUPFAM" id="SSF53335">
    <property type="entry name" value="S-adenosyl-L-methionine-dependent methyltransferases"/>
    <property type="match status" value="1"/>
</dbReference>
<reference evidence="3" key="1">
    <citation type="journal article" date="2019" name="Int. J. Syst. Evol. Microbiol.">
        <title>The Global Catalogue of Microorganisms (GCM) 10K type strain sequencing project: providing services to taxonomists for standard genome sequencing and annotation.</title>
        <authorList>
            <consortium name="The Broad Institute Genomics Platform"/>
            <consortium name="The Broad Institute Genome Sequencing Center for Infectious Disease"/>
            <person name="Wu L."/>
            <person name="Ma J."/>
        </authorList>
    </citation>
    <scope>NUCLEOTIDE SEQUENCE [LARGE SCALE GENOMIC DNA]</scope>
    <source>
        <strain evidence="3">JCM 18304</strain>
    </source>
</reference>
<accession>A0ABP9SR61</accession>
<evidence type="ECO:0000256" key="1">
    <source>
        <dbReference type="SAM" id="MobiDB-lite"/>
    </source>
</evidence>
<protein>
    <submittedName>
        <fullName evidence="2">Class I SAM-dependent methyltransferase</fullName>
    </submittedName>
</protein>
<dbReference type="RefSeq" id="WP_345638916.1">
    <property type="nucleotide sequence ID" value="NZ_BAABJQ010000048.1"/>
</dbReference>
<dbReference type="Proteomes" id="UP001501570">
    <property type="component" value="Unassembled WGS sequence"/>
</dbReference>
<evidence type="ECO:0000313" key="3">
    <source>
        <dbReference type="Proteomes" id="UP001501570"/>
    </source>
</evidence>
<keyword evidence="2" id="KW-0489">Methyltransferase</keyword>
<dbReference type="Pfam" id="PF13489">
    <property type="entry name" value="Methyltransf_23"/>
    <property type="match status" value="1"/>
</dbReference>
<comment type="caution">
    <text evidence="2">The sequence shown here is derived from an EMBL/GenBank/DDBJ whole genome shotgun (WGS) entry which is preliminary data.</text>
</comment>
<dbReference type="Gene3D" id="3.40.50.150">
    <property type="entry name" value="Vaccinia Virus protein VP39"/>
    <property type="match status" value="1"/>
</dbReference>
<dbReference type="InterPro" id="IPR029063">
    <property type="entry name" value="SAM-dependent_MTases_sf"/>
</dbReference>
<dbReference type="GO" id="GO:0032259">
    <property type="term" value="P:methylation"/>
    <property type="evidence" value="ECO:0007669"/>
    <property type="project" value="UniProtKB-KW"/>
</dbReference>
<evidence type="ECO:0000313" key="2">
    <source>
        <dbReference type="EMBL" id="GAA5201182.1"/>
    </source>
</evidence>
<dbReference type="GO" id="GO:0008168">
    <property type="term" value="F:methyltransferase activity"/>
    <property type="evidence" value="ECO:0007669"/>
    <property type="project" value="UniProtKB-KW"/>
</dbReference>